<evidence type="ECO:0000259" key="2">
    <source>
        <dbReference type="Pfam" id="PF13731"/>
    </source>
</evidence>
<reference evidence="3 4" key="1">
    <citation type="submission" date="2014-12" db="EMBL/GenBank/DDBJ databases">
        <title>Comparative genomics of the lactic acid bacteria isolated from the honey bee gut.</title>
        <authorList>
            <person name="Ellegaard K.M."/>
            <person name="Tamarit D."/>
            <person name="Javelind E."/>
            <person name="Olofsson T."/>
            <person name="Andersson S.G."/>
            <person name="Vasquez A."/>
        </authorList>
    </citation>
    <scope>NUCLEOTIDE SEQUENCE [LARGE SCALE GENOMIC DNA]</scope>
    <source>
        <strain evidence="3 4">Hon2</strain>
    </source>
</reference>
<evidence type="ECO:0000313" key="3">
    <source>
        <dbReference type="EMBL" id="KJY48242.1"/>
    </source>
</evidence>
<dbReference type="PATRIC" id="fig|1218508.4.peg.1281"/>
<dbReference type="RefSeq" id="WP_045923129.1">
    <property type="nucleotide sequence ID" value="NZ_JBHTHW010000005.1"/>
</dbReference>
<dbReference type="Pfam" id="PF13731">
    <property type="entry name" value="WxL"/>
    <property type="match status" value="1"/>
</dbReference>
<evidence type="ECO:0000313" key="4">
    <source>
        <dbReference type="Proteomes" id="UP000033695"/>
    </source>
</evidence>
<evidence type="ECO:0000256" key="1">
    <source>
        <dbReference type="SAM" id="SignalP"/>
    </source>
</evidence>
<keyword evidence="1" id="KW-0732">Signal</keyword>
<dbReference type="InterPro" id="IPR027994">
    <property type="entry name" value="WxL_dom"/>
</dbReference>
<feature type="signal peptide" evidence="1">
    <location>
        <begin position="1"/>
        <end position="29"/>
    </location>
</feature>
<name>A0A0F4KNJ1_9LACO</name>
<dbReference type="HOGENOM" id="CLU_949259_0_0_9"/>
<dbReference type="Proteomes" id="UP000033695">
    <property type="component" value="Unassembled WGS sequence"/>
</dbReference>
<gene>
    <name evidence="3" type="ORF">JG29_12920</name>
</gene>
<keyword evidence="4" id="KW-1185">Reference proteome</keyword>
<protein>
    <recommendedName>
        <fullName evidence="2">WxL domain-containing protein</fullName>
    </recommendedName>
</protein>
<organism evidence="3 4">
    <name type="scientific">Bombilactobacillus mellis</name>
    <dbReference type="NCBI Taxonomy" id="1218508"/>
    <lineage>
        <taxon>Bacteria</taxon>
        <taxon>Bacillati</taxon>
        <taxon>Bacillota</taxon>
        <taxon>Bacilli</taxon>
        <taxon>Lactobacillales</taxon>
        <taxon>Lactobacillaceae</taxon>
        <taxon>Bombilactobacillus</taxon>
    </lineage>
</organism>
<dbReference type="AlphaFoldDB" id="A0A0F4KNJ1"/>
<comment type="caution">
    <text evidence="3">The sequence shown here is derived from an EMBL/GenBank/DDBJ whole genome shotgun (WGS) entry which is preliminary data.</text>
</comment>
<feature type="chain" id="PRO_5002471686" description="WxL domain-containing protein" evidence="1">
    <location>
        <begin position="30"/>
        <end position="293"/>
    </location>
</feature>
<dbReference type="OrthoDB" id="2327088at2"/>
<dbReference type="STRING" id="1218508.JG29_12920"/>
<dbReference type="EMBL" id="JXBZ01000009">
    <property type="protein sequence ID" value="KJY48242.1"/>
    <property type="molecule type" value="Genomic_DNA"/>
</dbReference>
<proteinExistence type="predicted"/>
<accession>A0A0F4KNJ1</accession>
<feature type="domain" description="WxL" evidence="2">
    <location>
        <begin position="78"/>
        <end position="291"/>
    </location>
</feature>
<sequence length="293" mass="30528">MSIKGLSKAASALALVGVVAPFLVQSVSADEEQPTSALKDVAGVSDYSGSQIINSAAVSDANGSGVITGKSYAGIGFKSGDLILYQVPNFDFSMDNKIAANTYKMIDVSTNSEESNRMAVIVDNRYTSTDGSAKAGDGKSYNWTLTAEAGNFTPENSETETVKDLTTGDVQVLINDRGTNGTGSDKLTYNVPESQNVKDQPDKIYKPGTNSIDPSTVGLDLATSATDILNNAGMIAQSKSSKTPGPTAINFKDNASAEFVVLPGSTTAGIAKIVPNTKYVSTITWTLSASPLH</sequence>